<gene>
    <name evidence="1" type="ORF">WJX81_001653</name>
</gene>
<keyword evidence="2" id="KW-1185">Reference proteome</keyword>
<dbReference type="AlphaFoldDB" id="A0AAW1S892"/>
<dbReference type="Proteomes" id="UP001445335">
    <property type="component" value="Unassembled WGS sequence"/>
</dbReference>
<reference evidence="1 2" key="1">
    <citation type="journal article" date="2024" name="Nat. Commun.">
        <title>Phylogenomics reveals the evolutionary origins of lichenization in chlorophyte algae.</title>
        <authorList>
            <person name="Puginier C."/>
            <person name="Libourel C."/>
            <person name="Otte J."/>
            <person name="Skaloud P."/>
            <person name="Haon M."/>
            <person name="Grisel S."/>
            <person name="Petersen M."/>
            <person name="Berrin J.G."/>
            <person name="Delaux P.M."/>
            <person name="Dal Grande F."/>
            <person name="Keller J."/>
        </authorList>
    </citation>
    <scope>NUCLEOTIDE SEQUENCE [LARGE SCALE GENOMIC DNA]</scope>
    <source>
        <strain evidence="1 2">SAG 245.80</strain>
    </source>
</reference>
<sequence>MLLRVQQSDRAARVRADADGLLRLQARGVLQKSCQHRAWAAGHKTACKAFRRAYYCGQNDTSPLTRILYVDCSSAGPSPEQIG</sequence>
<name>A0AAW1S892_9CHLO</name>
<dbReference type="EMBL" id="JALJOU010000007">
    <property type="protein sequence ID" value="KAK9842474.1"/>
    <property type="molecule type" value="Genomic_DNA"/>
</dbReference>
<protein>
    <submittedName>
        <fullName evidence="1">Uncharacterized protein</fullName>
    </submittedName>
</protein>
<proteinExistence type="predicted"/>
<evidence type="ECO:0000313" key="1">
    <source>
        <dbReference type="EMBL" id="KAK9842474.1"/>
    </source>
</evidence>
<organism evidence="1 2">
    <name type="scientific">Elliptochloris bilobata</name>
    <dbReference type="NCBI Taxonomy" id="381761"/>
    <lineage>
        <taxon>Eukaryota</taxon>
        <taxon>Viridiplantae</taxon>
        <taxon>Chlorophyta</taxon>
        <taxon>core chlorophytes</taxon>
        <taxon>Trebouxiophyceae</taxon>
        <taxon>Trebouxiophyceae incertae sedis</taxon>
        <taxon>Elliptochloris clade</taxon>
        <taxon>Elliptochloris</taxon>
    </lineage>
</organism>
<accession>A0AAW1S892</accession>
<comment type="caution">
    <text evidence="1">The sequence shown here is derived from an EMBL/GenBank/DDBJ whole genome shotgun (WGS) entry which is preliminary data.</text>
</comment>
<evidence type="ECO:0000313" key="2">
    <source>
        <dbReference type="Proteomes" id="UP001445335"/>
    </source>
</evidence>